<dbReference type="Gene3D" id="3.40.140.10">
    <property type="entry name" value="Cytidine Deaminase, domain 2"/>
    <property type="match status" value="1"/>
</dbReference>
<dbReference type="Proteomes" id="UP001172101">
    <property type="component" value="Unassembled WGS sequence"/>
</dbReference>
<comment type="caution">
    <text evidence="5">The sequence shown here is derived from an EMBL/GenBank/DDBJ whole genome shotgun (WGS) entry which is preliminary data.</text>
</comment>
<dbReference type="PANTHER" id="PTHR10540">
    <property type="entry name" value="EUKARYOTIC TRANSLATION INITIATION FACTOR 3 SUBUNIT F-RELATED"/>
    <property type="match status" value="1"/>
</dbReference>
<proteinExistence type="inferred from homology"/>
<dbReference type="Pfam" id="PF13012">
    <property type="entry name" value="MitMem_reg"/>
    <property type="match status" value="1"/>
</dbReference>
<evidence type="ECO:0000256" key="3">
    <source>
        <dbReference type="SAM" id="MobiDB-lite"/>
    </source>
</evidence>
<dbReference type="CDD" id="cd08063">
    <property type="entry name" value="MPN_CSN6"/>
    <property type="match status" value="1"/>
</dbReference>
<keyword evidence="2" id="KW-0736">Signalosome</keyword>
<comment type="function">
    <text evidence="2">Component of the COP9 signalosome complex (CSN), a complex involved in various cellular and developmental processes.</text>
</comment>
<keyword evidence="6" id="KW-1185">Reference proteome</keyword>
<evidence type="ECO:0000256" key="1">
    <source>
        <dbReference type="ARBA" id="ARBA00010893"/>
    </source>
</evidence>
<sequence length="427" mass="47428">MPYKVVDDKVVNELISAQPSSDSGLQVALHPLPILEISDYITRSSQRGYRGAIVGALLGQQNGREITIEHSFSCKTAKNQDGFYELDFQWFQDRLEQMKLVHKDRGLDLVGWYSLVDKIGPTPLHLPIHQQIISQNESAILLGIHVFEIGRPAAGDSLPLTIYESNFEADGQPPKSDRDDGDKEMKDPEVHPAKQVLRFRELPYSTEIGEAEMISMQFIRDGGANATVSDREKRILEQFERKVAVDDGKGKRRAVTRENTKSTAANPDANLTKDEAEYMSALQAKFNAVKMMKSRVDLVVAYLEKLPPDFVSGRLNTGDAAQVAQSSAGKYTAPSNNILRQINALVTNLGLASSGQRLKDMEKEVLKETNDVKLIALISDILSSAAEIRETGKRFAIVESAKVQRSRQSQMEQSMGMDYSRGAVDML</sequence>
<evidence type="ECO:0000259" key="4">
    <source>
        <dbReference type="PROSITE" id="PS50249"/>
    </source>
</evidence>
<feature type="compositionally biased region" description="Basic and acidic residues" evidence="3">
    <location>
        <begin position="175"/>
        <end position="192"/>
    </location>
</feature>
<dbReference type="GO" id="GO:0000338">
    <property type="term" value="P:protein deneddylation"/>
    <property type="evidence" value="ECO:0007669"/>
    <property type="project" value="InterPro"/>
</dbReference>
<comment type="subcellular location">
    <subcellularLocation>
        <location evidence="2">Cytoplasm</location>
    </subcellularLocation>
    <subcellularLocation>
        <location evidence="2">Nucleus</location>
    </subcellularLocation>
</comment>
<comment type="similarity">
    <text evidence="1 2">Belongs to the peptidase M67A family. CSN6 subfamily.</text>
</comment>
<protein>
    <recommendedName>
        <fullName evidence="2">COP9 signalosome complex subunit 6</fullName>
    </recommendedName>
</protein>
<organism evidence="5 6">
    <name type="scientific">Lasiosphaeria miniovina</name>
    <dbReference type="NCBI Taxonomy" id="1954250"/>
    <lineage>
        <taxon>Eukaryota</taxon>
        <taxon>Fungi</taxon>
        <taxon>Dikarya</taxon>
        <taxon>Ascomycota</taxon>
        <taxon>Pezizomycotina</taxon>
        <taxon>Sordariomycetes</taxon>
        <taxon>Sordariomycetidae</taxon>
        <taxon>Sordariales</taxon>
        <taxon>Lasiosphaeriaceae</taxon>
        <taxon>Lasiosphaeria</taxon>
    </lineage>
</organism>
<feature type="region of interest" description="Disordered" evidence="3">
    <location>
        <begin position="165"/>
        <end position="192"/>
    </location>
</feature>
<dbReference type="Pfam" id="PF01398">
    <property type="entry name" value="JAB"/>
    <property type="match status" value="1"/>
</dbReference>
<keyword evidence="2" id="KW-0963">Cytoplasm</keyword>
<dbReference type="RefSeq" id="XP_060289343.1">
    <property type="nucleotide sequence ID" value="XM_060443186.1"/>
</dbReference>
<dbReference type="GO" id="GO:0005737">
    <property type="term" value="C:cytoplasm"/>
    <property type="evidence" value="ECO:0007669"/>
    <property type="project" value="UniProtKB-SubCell"/>
</dbReference>
<dbReference type="GO" id="GO:0008237">
    <property type="term" value="F:metallopeptidase activity"/>
    <property type="evidence" value="ECO:0007669"/>
    <property type="project" value="InterPro"/>
</dbReference>
<evidence type="ECO:0000313" key="6">
    <source>
        <dbReference type="Proteomes" id="UP001172101"/>
    </source>
</evidence>
<dbReference type="InterPro" id="IPR024969">
    <property type="entry name" value="EIF3F/CSN6-like_C"/>
</dbReference>
<feature type="domain" description="MPN" evidence="4">
    <location>
        <begin position="27"/>
        <end position="169"/>
    </location>
</feature>
<dbReference type="InterPro" id="IPR033859">
    <property type="entry name" value="MPN_CSN6"/>
</dbReference>
<evidence type="ECO:0000256" key="2">
    <source>
        <dbReference type="RuleBase" id="RU367006"/>
    </source>
</evidence>
<accession>A0AA39ZQF6</accession>
<dbReference type="GO" id="GO:0008180">
    <property type="term" value="C:COP9 signalosome"/>
    <property type="evidence" value="ECO:0007669"/>
    <property type="project" value="UniProtKB-UniRule"/>
</dbReference>
<keyword evidence="2" id="KW-0539">Nucleus</keyword>
<dbReference type="PROSITE" id="PS50249">
    <property type="entry name" value="MPN"/>
    <property type="match status" value="1"/>
</dbReference>
<feature type="region of interest" description="Disordered" evidence="3">
    <location>
        <begin position="246"/>
        <end position="269"/>
    </location>
</feature>
<dbReference type="PANTHER" id="PTHR10540:SF8">
    <property type="entry name" value="COP9 SIGNALOSOME COMPLEX SUBUNIT 6"/>
    <property type="match status" value="1"/>
</dbReference>
<gene>
    <name evidence="5" type="ORF">B0T26DRAFT_734267</name>
</gene>
<dbReference type="AlphaFoldDB" id="A0AA39ZQF6"/>
<name>A0AA39ZQF6_9PEZI</name>
<feature type="compositionally biased region" description="Basic and acidic residues" evidence="3">
    <location>
        <begin position="246"/>
        <end position="260"/>
    </location>
</feature>
<dbReference type="InterPro" id="IPR000555">
    <property type="entry name" value="JAMM/MPN+_dom"/>
</dbReference>
<dbReference type="InterPro" id="IPR037518">
    <property type="entry name" value="MPN"/>
</dbReference>
<reference evidence="5" key="1">
    <citation type="submission" date="2023-06" db="EMBL/GenBank/DDBJ databases">
        <title>Genome-scale phylogeny and comparative genomics of the fungal order Sordariales.</title>
        <authorList>
            <consortium name="Lawrence Berkeley National Laboratory"/>
            <person name="Hensen N."/>
            <person name="Bonometti L."/>
            <person name="Westerberg I."/>
            <person name="Brannstrom I.O."/>
            <person name="Guillou S."/>
            <person name="Cros-Aarteil S."/>
            <person name="Calhoun S."/>
            <person name="Haridas S."/>
            <person name="Kuo A."/>
            <person name="Mondo S."/>
            <person name="Pangilinan J."/>
            <person name="Riley R."/>
            <person name="LaButti K."/>
            <person name="Andreopoulos B."/>
            <person name="Lipzen A."/>
            <person name="Chen C."/>
            <person name="Yanf M."/>
            <person name="Daum C."/>
            <person name="Ng V."/>
            <person name="Clum A."/>
            <person name="Steindorff A."/>
            <person name="Ohm R."/>
            <person name="Martin F."/>
            <person name="Silar P."/>
            <person name="Natvig D."/>
            <person name="Lalanne C."/>
            <person name="Gautier V."/>
            <person name="Ament-velasquez S.L."/>
            <person name="Kruys A."/>
            <person name="Hutchinson M.I."/>
            <person name="Powell A.J."/>
            <person name="Barry K."/>
            <person name="Miller A.N."/>
            <person name="Grigoriev I.V."/>
            <person name="Debuchy R."/>
            <person name="Gladieux P."/>
            <person name="Thoren M.H."/>
            <person name="Johannesson H."/>
        </authorList>
    </citation>
    <scope>NUCLEOTIDE SEQUENCE</scope>
    <source>
        <strain evidence="5">SMH2392-1A</strain>
    </source>
</reference>
<dbReference type="GeneID" id="85326456"/>
<evidence type="ECO:0000313" key="5">
    <source>
        <dbReference type="EMBL" id="KAK0701679.1"/>
    </source>
</evidence>
<dbReference type="EMBL" id="JAUIRO010000009">
    <property type="protein sequence ID" value="KAK0701679.1"/>
    <property type="molecule type" value="Genomic_DNA"/>
</dbReference>